<keyword evidence="5" id="KW-0472">Membrane</keyword>
<dbReference type="InterPro" id="IPR050482">
    <property type="entry name" value="Sensor_HK_TwoCompSys"/>
</dbReference>
<dbReference type="InterPro" id="IPR005467">
    <property type="entry name" value="His_kinase_dom"/>
</dbReference>
<dbReference type="Proteomes" id="UP000295382">
    <property type="component" value="Unassembled WGS sequence"/>
</dbReference>
<evidence type="ECO:0000256" key="1">
    <source>
        <dbReference type="ARBA" id="ARBA00022679"/>
    </source>
</evidence>
<dbReference type="AlphaFoldDB" id="A0A4R3HS53"/>
<evidence type="ECO:0000313" key="10">
    <source>
        <dbReference type="Proteomes" id="UP000295382"/>
    </source>
</evidence>
<dbReference type="GO" id="GO:0000155">
    <property type="term" value="F:phosphorelay sensor kinase activity"/>
    <property type="evidence" value="ECO:0007669"/>
    <property type="project" value="InterPro"/>
</dbReference>
<evidence type="ECO:0000256" key="4">
    <source>
        <dbReference type="SAM" id="Coils"/>
    </source>
</evidence>
<dbReference type="CDD" id="cd16917">
    <property type="entry name" value="HATPase_UhpB-NarQ-NarX-like"/>
    <property type="match status" value="1"/>
</dbReference>
<dbReference type="CDD" id="cd00130">
    <property type="entry name" value="PAS"/>
    <property type="match status" value="2"/>
</dbReference>
<dbReference type="InterPro" id="IPR000700">
    <property type="entry name" value="PAS-assoc_C"/>
</dbReference>
<feature type="coiled-coil region" evidence="4">
    <location>
        <begin position="334"/>
        <end position="389"/>
    </location>
</feature>
<feature type="domain" description="PAC" evidence="8">
    <location>
        <begin position="293"/>
        <end position="346"/>
    </location>
</feature>
<dbReference type="PANTHER" id="PTHR24421">
    <property type="entry name" value="NITRATE/NITRITE SENSOR PROTEIN NARX-RELATED"/>
    <property type="match status" value="1"/>
</dbReference>
<accession>A0A4R3HS53</accession>
<organism evidence="9 10">
    <name type="scientific">Paucimonas lemoignei</name>
    <name type="common">Pseudomonas lemoignei</name>
    <dbReference type="NCBI Taxonomy" id="29443"/>
    <lineage>
        <taxon>Bacteria</taxon>
        <taxon>Pseudomonadati</taxon>
        <taxon>Pseudomonadota</taxon>
        <taxon>Betaproteobacteria</taxon>
        <taxon>Burkholderiales</taxon>
        <taxon>Burkholderiaceae</taxon>
        <taxon>Paucimonas</taxon>
    </lineage>
</organism>
<dbReference type="PROSITE" id="PS50113">
    <property type="entry name" value="PAC"/>
    <property type="match status" value="2"/>
</dbReference>
<evidence type="ECO:0000259" key="6">
    <source>
        <dbReference type="PROSITE" id="PS50109"/>
    </source>
</evidence>
<dbReference type="Pfam" id="PF05227">
    <property type="entry name" value="CHASE3"/>
    <property type="match status" value="1"/>
</dbReference>
<evidence type="ECO:0000256" key="5">
    <source>
        <dbReference type="SAM" id="Phobius"/>
    </source>
</evidence>
<dbReference type="GO" id="GO:0046983">
    <property type="term" value="F:protein dimerization activity"/>
    <property type="evidence" value="ECO:0007669"/>
    <property type="project" value="InterPro"/>
</dbReference>
<evidence type="ECO:0000259" key="8">
    <source>
        <dbReference type="PROSITE" id="PS50113"/>
    </source>
</evidence>
<evidence type="ECO:0000259" key="7">
    <source>
        <dbReference type="PROSITE" id="PS50112"/>
    </source>
</evidence>
<dbReference type="PROSITE" id="PS50112">
    <property type="entry name" value="PAS"/>
    <property type="match status" value="1"/>
</dbReference>
<proteinExistence type="predicted"/>
<name>A0A4R3HS53_PAULE</name>
<dbReference type="Gene3D" id="3.30.565.10">
    <property type="entry name" value="Histidine kinase-like ATPase, C-terminal domain"/>
    <property type="match status" value="1"/>
</dbReference>
<reference evidence="9 10" key="1">
    <citation type="submission" date="2019-03" db="EMBL/GenBank/DDBJ databases">
        <title>Genomic Encyclopedia of Type Strains, Phase IV (KMG-IV): sequencing the most valuable type-strain genomes for metagenomic binning, comparative biology and taxonomic classification.</title>
        <authorList>
            <person name="Goeker M."/>
        </authorList>
    </citation>
    <scope>NUCLEOTIDE SEQUENCE [LARGE SCALE GENOMIC DNA]</scope>
    <source>
        <strain evidence="9 10">DSM 7445</strain>
    </source>
</reference>
<dbReference type="Gene3D" id="2.10.70.100">
    <property type="match status" value="1"/>
</dbReference>
<keyword evidence="2" id="KW-0418">Kinase</keyword>
<feature type="domain" description="PAC" evidence="8">
    <location>
        <begin position="461"/>
        <end position="513"/>
    </location>
</feature>
<sequence length="739" mass="82660">MKKKWTIKLLVLTGFIVAVLFLALLSGIVWDSMMTSMKVNSEEDHSNAVLLATEKISSSMALAIAAHRGYMLNGDQESLLQRDAALEALDASVASLADLVQDDLELQAYLQQLQTIIPEKIDMMKQGPSRQGSERLANVKSSNASSAQLQEIFSRITTYENQRHHRLDQEKRAGIRRTQISAAMLVSSLAILLTGLYLLINHHLRRDELRMELEKSEALLRQVLELMPVGVVVIGPDRSLSMANPAAHEIMGTSPGDKLQLPWLKAWDIGTGESITQDKSSIVRALEHGEVTLNQEVEIMRANDGQRRILRTSAMPLRDNQQKILGAITVSLDVTDLKRTEKALQAAHDAMEARVAMRTRELVVANAQLKSQIEERRRAEDTLRQTQNILTIAQRTAHVGSWEINLVTQEAQWSDEFFRICGLEPGSIKLSIPAGFDLIHPEDRRRISAAVNAAVEARREYSETLRVVRPDGTIRHVLLQGEPVPSGYAPPTILIGSMLDITEQKQNEEMLRQLAVHQEVIKEEERKRIAREIHDEMGQNLLALRIDVSMLHARTAKSHPKLHHKVETVLNNIDNTIKSVRAIINNLRPVVLDLGLYASLQWQIEEFQRRTGIVCELFAKADELDRCLTEEQTTTLFRILQESLTNVARHANAGNVNIALDRKGSQLFMRIADDGVGMYPGDRRKSKSFGLLGIRERISAIGGQMTVESIVGQGTVLVLSVPLNTQATDEPEPPHRLQA</sequence>
<keyword evidence="1" id="KW-0808">Transferase</keyword>
<keyword evidence="4" id="KW-0175">Coiled coil</keyword>
<dbReference type="Pfam" id="PF02518">
    <property type="entry name" value="HATPase_c"/>
    <property type="match status" value="1"/>
</dbReference>
<dbReference type="EMBL" id="SLZQ01000020">
    <property type="protein sequence ID" value="TCS32752.1"/>
    <property type="molecule type" value="Genomic_DNA"/>
</dbReference>
<evidence type="ECO:0000313" key="9">
    <source>
        <dbReference type="EMBL" id="TCS32752.1"/>
    </source>
</evidence>
<dbReference type="PANTHER" id="PTHR24421:SF59">
    <property type="entry name" value="OXYGEN SENSOR HISTIDINE KINASE NREB"/>
    <property type="match status" value="1"/>
</dbReference>
<dbReference type="InterPro" id="IPR013656">
    <property type="entry name" value="PAS_4"/>
</dbReference>
<dbReference type="InterPro" id="IPR035965">
    <property type="entry name" value="PAS-like_dom_sf"/>
</dbReference>
<dbReference type="InterPro" id="IPR001610">
    <property type="entry name" value="PAC"/>
</dbReference>
<keyword evidence="3" id="KW-0902">Two-component regulatory system</keyword>
<dbReference type="Gene3D" id="3.30.450.20">
    <property type="entry name" value="PAS domain"/>
    <property type="match status" value="2"/>
</dbReference>
<comment type="caution">
    <text evidence="9">The sequence shown here is derived from an EMBL/GenBank/DDBJ whole genome shotgun (WGS) entry which is preliminary data.</text>
</comment>
<dbReference type="Pfam" id="PF08447">
    <property type="entry name" value="PAS_3"/>
    <property type="match status" value="1"/>
</dbReference>
<feature type="transmembrane region" description="Helical" evidence="5">
    <location>
        <begin position="180"/>
        <end position="200"/>
    </location>
</feature>
<keyword evidence="10" id="KW-1185">Reference proteome</keyword>
<dbReference type="SMART" id="SM00091">
    <property type="entry name" value="PAS"/>
    <property type="match status" value="2"/>
</dbReference>
<dbReference type="Pfam" id="PF07730">
    <property type="entry name" value="HisKA_3"/>
    <property type="match status" value="1"/>
</dbReference>
<gene>
    <name evidence="9" type="ORF">EDC30_12024</name>
</gene>
<dbReference type="InterPro" id="IPR003594">
    <property type="entry name" value="HATPase_dom"/>
</dbReference>
<dbReference type="Pfam" id="PF08448">
    <property type="entry name" value="PAS_4"/>
    <property type="match status" value="1"/>
</dbReference>
<dbReference type="InterPro" id="IPR007891">
    <property type="entry name" value="CHASE3"/>
</dbReference>
<dbReference type="Gene3D" id="1.20.5.1930">
    <property type="match status" value="1"/>
</dbReference>
<dbReference type="SUPFAM" id="SSF55874">
    <property type="entry name" value="ATPase domain of HSP90 chaperone/DNA topoisomerase II/histidine kinase"/>
    <property type="match status" value="1"/>
</dbReference>
<dbReference type="SUPFAM" id="SSF55785">
    <property type="entry name" value="PYP-like sensor domain (PAS domain)"/>
    <property type="match status" value="2"/>
</dbReference>
<dbReference type="NCBIfam" id="TIGR00229">
    <property type="entry name" value="sensory_box"/>
    <property type="match status" value="2"/>
</dbReference>
<dbReference type="InterPro" id="IPR011712">
    <property type="entry name" value="Sig_transdc_His_kin_sub3_dim/P"/>
</dbReference>
<feature type="domain" description="PAS" evidence="7">
    <location>
        <begin position="216"/>
        <end position="257"/>
    </location>
</feature>
<keyword evidence="5" id="KW-1133">Transmembrane helix</keyword>
<feature type="domain" description="Histidine kinase" evidence="6">
    <location>
        <begin position="532"/>
        <end position="725"/>
    </location>
</feature>
<evidence type="ECO:0000256" key="2">
    <source>
        <dbReference type="ARBA" id="ARBA00022777"/>
    </source>
</evidence>
<keyword evidence="5" id="KW-0812">Transmembrane</keyword>
<dbReference type="OrthoDB" id="9792869at2"/>
<dbReference type="RefSeq" id="WP_132260392.1">
    <property type="nucleotide sequence ID" value="NZ_SLZQ01000020.1"/>
</dbReference>
<evidence type="ECO:0000256" key="3">
    <source>
        <dbReference type="ARBA" id="ARBA00023012"/>
    </source>
</evidence>
<dbReference type="InterPro" id="IPR036890">
    <property type="entry name" value="HATPase_C_sf"/>
</dbReference>
<protein>
    <submittedName>
        <fullName evidence="9">PAS domain S-box-containing protein</fullName>
    </submittedName>
</protein>
<dbReference type="GO" id="GO:0016020">
    <property type="term" value="C:membrane"/>
    <property type="evidence" value="ECO:0007669"/>
    <property type="project" value="InterPro"/>
</dbReference>
<dbReference type="SMART" id="SM00086">
    <property type="entry name" value="PAC"/>
    <property type="match status" value="2"/>
</dbReference>
<dbReference type="SMART" id="SM00387">
    <property type="entry name" value="HATPase_c"/>
    <property type="match status" value="1"/>
</dbReference>
<dbReference type="InterPro" id="IPR013655">
    <property type="entry name" value="PAS_fold_3"/>
</dbReference>
<dbReference type="PROSITE" id="PS50109">
    <property type="entry name" value="HIS_KIN"/>
    <property type="match status" value="1"/>
</dbReference>
<dbReference type="InterPro" id="IPR000014">
    <property type="entry name" value="PAS"/>
</dbReference>